<evidence type="ECO:0000259" key="4">
    <source>
        <dbReference type="Pfam" id="PF16911"/>
    </source>
</evidence>
<dbReference type="Gene3D" id="3.30.559.30">
    <property type="entry name" value="Nonribosomal peptide synthetase, condensation domain"/>
    <property type="match status" value="1"/>
</dbReference>
<reference evidence="5" key="1">
    <citation type="journal article" date="2022" name="Int. J. Syst. Evol. Microbiol.">
        <title>Granulimonas faecalis gen. nov., sp. nov., and Leptogranulimonas caecicola gen. nov., sp. nov., novel lactate-producing Atopobiaceae bacteria isolated from mouse intestines, and an emended description of the family Atopobiaceae.</title>
        <authorList>
            <person name="Morinaga K."/>
            <person name="Kusada H."/>
            <person name="Sakamoto S."/>
            <person name="Murakami T."/>
            <person name="Toyoda A."/>
            <person name="Mori H."/>
            <person name="Meng X.Y."/>
            <person name="Takashino M."/>
            <person name="Murotomi K."/>
            <person name="Tamaki H."/>
        </authorList>
    </citation>
    <scope>NUCLEOTIDE SEQUENCE</scope>
    <source>
        <strain evidence="5">OPF53</strain>
    </source>
</reference>
<feature type="region of interest" description="Disordered" evidence="3">
    <location>
        <begin position="413"/>
        <end position="453"/>
    </location>
</feature>
<dbReference type="AlphaFoldDB" id="A0AAV5B1J7"/>
<dbReference type="RefSeq" id="WP_204407842.1">
    <property type="nucleotide sequence ID" value="NZ_BQKC01000001.1"/>
</dbReference>
<evidence type="ECO:0000313" key="6">
    <source>
        <dbReference type="Proteomes" id="UP001055025"/>
    </source>
</evidence>
<proteinExistence type="predicted"/>
<keyword evidence="6" id="KW-1185">Reference proteome</keyword>
<evidence type="ECO:0000256" key="1">
    <source>
        <dbReference type="ARBA" id="ARBA00022679"/>
    </source>
</evidence>
<dbReference type="GO" id="GO:0016746">
    <property type="term" value="F:acyltransferase activity"/>
    <property type="evidence" value="ECO:0007669"/>
    <property type="project" value="UniProtKB-KW"/>
</dbReference>
<accession>A0AAV5B1J7</accession>
<protein>
    <recommendedName>
        <fullName evidence="4">Phthiocerol/phthiodiolone dimycocerosyl transferase C-terminal domain-containing protein</fullName>
    </recommendedName>
</protein>
<dbReference type="SUPFAM" id="SSF52777">
    <property type="entry name" value="CoA-dependent acyltransferases"/>
    <property type="match status" value="2"/>
</dbReference>
<dbReference type="InterPro" id="IPR031641">
    <property type="entry name" value="PapA_C"/>
</dbReference>
<feature type="region of interest" description="Disordered" evidence="3">
    <location>
        <begin position="145"/>
        <end position="167"/>
    </location>
</feature>
<sequence length="453" mass="50048">MARDTWYRLDNIGKYYSAQAGRRAQTVFRYSATMDAPVDEAALQRALDRTVGRFPTFSVTLRTGLFWHYLQHVDTVPKVHQEDLPICAPLHAGHTSVLFRVSRYRDRINFEVSHMVSDGRGSLAFFKELLGAYVEEALGVTGVPESYAGSPSESSEDSFDKNYEPGKRGAATLSRAVHVGSAKHAEDPSYFEYHLSCKAVLDLAHRWDVSLTSVMVAAMALAVRRQMHRRDVGRRPIRIGVPVDLRGAFSSQTTRNFFGLAYVTFETGDAVPEAEALAQEAQRQITDATRPDNIKLRMNSMIRLEKNPLVRVAPVFLKDLGLGVARSQEGRGVTCAVSNLGRVVLDGAVAAHVRDVNILTSTQDLNLTLCSFEDDLSCGISTVYTDLDVVRDFCRFFSAQGIPGKVNCSKARPLKERDGAASDRDRRCRPPKGARRRLTGARKPLPAEKGAGA</sequence>
<keyword evidence="1" id="KW-0808">Transferase</keyword>
<feature type="domain" description="Phthiocerol/phthiodiolone dimycocerosyl transferase C-terminal" evidence="4">
    <location>
        <begin position="198"/>
        <end position="321"/>
    </location>
</feature>
<gene>
    <name evidence="5" type="ORF">ATOP_03310</name>
</gene>
<dbReference type="PANTHER" id="PTHR28037">
    <property type="entry name" value="ALCOHOL O-ACETYLTRANSFERASE 1-RELATED"/>
    <property type="match status" value="1"/>
</dbReference>
<keyword evidence="2" id="KW-0012">Acyltransferase</keyword>
<dbReference type="Proteomes" id="UP001055025">
    <property type="component" value="Unassembled WGS sequence"/>
</dbReference>
<comment type="caution">
    <text evidence="5">The sequence shown here is derived from an EMBL/GenBank/DDBJ whole genome shotgun (WGS) entry which is preliminary data.</text>
</comment>
<evidence type="ECO:0000313" key="5">
    <source>
        <dbReference type="EMBL" id="GJM54676.1"/>
    </source>
</evidence>
<feature type="compositionally biased region" description="Basic and acidic residues" evidence="3">
    <location>
        <begin position="413"/>
        <end position="428"/>
    </location>
</feature>
<organism evidence="5 6">
    <name type="scientific">Granulimonas faecalis</name>
    <dbReference type="NCBI Taxonomy" id="2894155"/>
    <lineage>
        <taxon>Bacteria</taxon>
        <taxon>Bacillati</taxon>
        <taxon>Actinomycetota</taxon>
        <taxon>Coriobacteriia</taxon>
        <taxon>Coriobacteriales</taxon>
        <taxon>Kribbibacteriaceae</taxon>
        <taxon>Granulimonas</taxon>
    </lineage>
</organism>
<dbReference type="EMBL" id="BQKC01000001">
    <property type="protein sequence ID" value="GJM54676.1"/>
    <property type="molecule type" value="Genomic_DNA"/>
</dbReference>
<name>A0AAV5B1J7_9ACTN</name>
<evidence type="ECO:0000256" key="2">
    <source>
        <dbReference type="ARBA" id="ARBA00023315"/>
    </source>
</evidence>
<dbReference type="PANTHER" id="PTHR28037:SF1">
    <property type="entry name" value="ALCOHOL O-ACETYLTRANSFERASE 1-RELATED"/>
    <property type="match status" value="1"/>
</dbReference>
<dbReference type="Pfam" id="PF16911">
    <property type="entry name" value="PapA_C"/>
    <property type="match status" value="1"/>
</dbReference>
<evidence type="ECO:0000256" key="3">
    <source>
        <dbReference type="SAM" id="MobiDB-lite"/>
    </source>
</evidence>
<dbReference type="InterPro" id="IPR052058">
    <property type="entry name" value="Alcohol_O-acetyltransferase"/>
</dbReference>
<feature type="compositionally biased region" description="Basic residues" evidence="3">
    <location>
        <begin position="429"/>
        <end position="440"/>
    </location>
</feature>
<feature type="compositionally biased region" description="Basic and acidic residues" evidence="3">
    <location>
        <begin position="158"/>
        <end position="167"/>
    </location>
</feature>